<dbReference type="EMBL" id="FUYZ01000001">
    <property type="protein sequence ID" value="SKB61367.1"/>
    <property type="molecule type" value="Genomic_DNA"/>
</dbReference>
<comment type="subcellular location">
    <subcellularLocation>
        <location evidence="6">Cytoplasm</location>
    </subcellularLocation>
</comment>
<comment type="function">
    <text evidence="6">Ligates lysine onto the cytidine present at position 34 of the AUA codon-specific tRNA(Ile) that contains the anticodon CAU, in an ATP-dependent manner. Cytidine is converted to lysidine, thus changing the amino acid specificity of the tRNA from methionine to isoleucine.</text>
</comment>
<dbReference type="STRING" id="619805.SAMN05660477_00229"/>
<dbReference type="RefSeq" id="WP_079665538.1">
    <property type="nucleotide sequence ID" value="NZ_FUYZ01000001.1"/>
</dbReference>
<evidence type="ECO:0000256" key="3">
    <source>
        <dbReference type="ARBA" id="ARBA00022741"/>
    </source>
</evidence>
<keyword evidence="1 6" id="KW-0436">Ligase</keyword>
<accession>A0A1T5CPK7</accession>
<evidence type="ECO:0000256" key="7">
    <source>
        <dbReference type="SAM" id="Coils"/>
    </source>
</evidence>
<dbReference type="GO" id="GO:0032267">
    <property type="term" value="F:tRNA(Ile)-lysidine synthase activity"/>
    <property type="evidence" value="ECO:0007669"/>
    <property type="project" value="UniProtKB-EC"/>
</dbReference>
<dbReference type="AlphaFoldDB" id="A0A1T5CPK7"/>
<dbReference type="PANTHER" id="PTHR43033:SF1">
    <property type="entry name" value="TRNA(ILE)-LYSIDINE SYNTHASE-RELATED"/>
    <property type="match status" value="1"/>
</dbReference>
<dbReference type="InterPro" id="IPR011063">
    <property type="entry name" value="TilS/TtcA_N"/>
</dbReference>
<feature type="binding site" evidence="6">
    <location>
        <begin position="28"/>
        <end position="33"/>
    </location>
    <ligand>
        <name>ATP</name>
        <dbReference type="ChEBI" id="CHEBI:30616"/>
    </ligand>
</feature>
<keyword evidence="6" id="KW-0963">Cytoplasm</keyword>
<dbReference type="InterPro" id="IPR014729">
    <property type="entry name" value="Rossmann-like_a/b/a_fold"/>
</dbReference>
<dbReference type="GO" id="GO:0005524">
    <property type="term" value="F:ATP binding"/>
    <property type="evidence" value="ECO:0007669"/>
    <property type="project" value="UniProtKB-UniRule"/>
</dbReference>
<evidence type="ECO:0000256" key="1">
    <source>
        <dbReference type="ARBA" id="ARBA00022598"/>
    </source>
</evidence>
<comment type="domain">
    <text evidence="6">The N-terminal region contains the highly conserved SGGXDS motif, predicted to be a P-loop motif involved in ATP binding.</text>
</comment>
<dbReference type="SUPFAM" id="SSF56037">
    <property type="entry name" value="PheT/TilS domain"/>
    <property type="match status" value="1"/>
</dbReference>
<evidence type="ECO:0000256" key="6">
    <source>
        <dbReference type="HAMAP-Rule" id="MF_01161"/>
    </source>
</evidence>
<dbReference type="CDD" id="cd01992">
    <property type="entry name" value="TilS_N"/>
    <property type="match status" value="1"/>
</dbReference>
<keyword evidence="4 6" id="KW-0067">ATP-binding</keyword>
<dbReference type="InterPro" id="IPR012094">
    <property type="entry name" value="tRNA_Ile_lys_synt"/>
</dbReference>
<gene>
    <name evidence="6" type="primary">tilS</name>
    <name evidence="9" type="ORF">SAMN05660477_00229</name>
</gene>
<dbReference type="EC" id="6.3.4.19" evidence="6"/>
<feature type="coiled-coil region" evidence="7">
    <location>
        <begin position="297"/>
        <end position="324"/>
    </location>
</feature>
<dbReference type="GO" id="GO:0005737">
    <property type="term" value="C:cytoplasm"/>
    <property type="evidence" value="ECO:0007669"/>
    <property type="project" value="UniProtKB-SubCell"/>
</dbReference>
<keyword evidence="2 6" id="KW-0819">tRNA processing</keyword>
<organism evidence="9 10">
    <name type="scientific">Soonwooa buanensis</name>
    <dbReference type="NCBI Taxonomy" id="619805"/>
    <lineage>
        <taxon>Bacteria</taxon>
        <taxon>Pseudomonadati</taxon>
        <taxon>Bacteroidota</taxon>
        <taxon>Flavobacteriia</taxon>
        <taxon>Flavobacteriales</taxon>
        <taxon>Weeksellaceae</taxon>
        <taxon>Chryseobacterium group</taxon>
        <taxon>Soonwooa</taxon>
    </lineage>
</organism>
<name>A0A1T5CPK7_9FLAO</name>
<protein>
    <recommendedName>
        <fullName evidence="6">tRNA(Ile)-lysidine synthase</fullName>
        <ecNumber evidence="6">6.3.4.19</ecNumber>
    </recommendedName>
    <alternativeName>
        <fullName evidence="6">tRNA(Ile)-2-lysyl-cytidine synthase</fullName>
    </alternativeName>
    <alternativeName>
        <fullName evidence="6">tRNA(Ile)-lysidine synthetase</fullName>
    </alternativeName>
</protein>
<dbReference type="GO" id="GO:0006400">
    <property type="term" value="P:tRNA modification"/>
    <property type="evidence" value="ECO:0007669"/>
    <property type="project" value="UniProtKB-UniRule"/>
</dbReference>
<sequence length="415" mass="48602">MLSSFTFGASLEKLLPQAHQKTFLLAVSGGVDSMVLLDLCHQWQLDFEVAHVNYHLRNEDSNLDQTLVESWCEKNKIKFHLYDVSEKDQQPENSIENWAREIRYKFFKEILIKNNLDFLVTAHHLNDQLETFVINLSKAAGLKGLKGIPEKTEIIIRPLLEFSRDEIEVYAKQNHVEYREDYTNAENIFVRNKIRNQITPLLNEINKDFLENFKTSISIIKESKDFIDSQIDFIFNNLVKENSDFLILDKIKLAAQSDFVKYEILSRFGFNNRTEIEKIFEAENGKFFTTNSHHIKIGREELLIQSLEKEIKSEEFELNIIKTADSVILKMPETSKFSEWEFDANLIKLPLQLRQMETGDIFLPKDFNGKKKVSKFIKDEKLNVVERSAVRVLVDSNNQILGVFPLRQDRRFLKI</sequence>
<dbReference type="Proteomes" id="UP000191112">
    <property type="component" value="Unassembled WGS sequence"/>
</dbReference>
<evidence type="ECO:0000256" key="4">
    <source>
        <dbReference type="ARBA" id="ARBA00022840"/>
    </source>
</evidence>
<dbReference type="PANTHER" id="PTHR43033">
    <property type="entry name" value="TRNA(ILE)-LYSIDINE SYNTHASE-RELATED"/>
    <property type="match status" value="1"/>
</dbReference>
<dbReference type="SUPFAM" id="SSF52402">
    <property type="entry name" value="Adenine nucleotide alpha hydrolases-like"/>
    <property type="match status" value="1"/>
</dbReference>
<dbReference type="HAMAP" id="MF_01161">
    <property type="entry name" value="tRNA_Ile_lys_synt"/>
    <property type="match status" value="1"/>
</dbReference>
<dbReference type="OrthoDB" id="9807403at2"/>
<dbReference type="NCBIfam" id="TIGR02432">
    <property type="entry name" value="lysidine_TilS_N"/>
    <property type="match status" value="1"/>
</dbReference>
<evidence type="ECO:0000259" key="8">
    <source>
        <dbReference type="Pfam" id="PF01171"/>
    </source>
</evidence>
<feature type="domain" description="tRNA(Ile)-lysidine/2-thiocytidine synthase N-terminal" evidence="8">
    <location>
        <begin position="23"/>
        <end position="197"/>
    </location>
</feature>
<evidence type="ECO:0000313" key="9">
    <source>
        <dbReference type="EMBL" id="SKB61367.1"/>
    </source>
</evidence>
<keyword evidence="10" id="KW-1185">Reference proteome</keyword>
<evidence type="ECO:0000256" key="2">
    <source>
        <dbReference type="ARBA" id="ARBA00022694"/>
    </source>
</evidence>
<evidence type="ECO:0000313" key="10">
    <source>
        <dbReference type="Proteomes" id="UP000191112"/>
    </source>
</evidence>
<dbReference type="Pfam" id="PF01171">
    <property type="entry name" value="ATP_bind_3"/>
    <property type="match status" value="1"/>
</dbReference>
<keyword evidence="3 6" id="KW-0547">Nucleotide-binding</keyword>
<dbReference type="InterPro" id="IPR012795">
    <property type="entry name" value="tRNA_Ile_lys_synt_N"/>
</dbReference>
<evidence type="ECO:0000256" key="5">
    <source>
        <dbReference type="ARBA" id="ARBA00048539"/>
    </source>
</evidence>
<keyword evidence="7" id="KW-0175">Coiled coil</keyword>
<proteinExistence type="inferred from homology"/>
<comment type="similarity">
    <text evidence="6">Belongs to the tRNA(Ile)-lysidine synthase family.</text>
</comment>
<dbReference type="Gene3D" id="3.40.50.620">
    <property type="entry name" value="HUPs"/>
    <property type="match status" value="1"/>
</dbReference>
<reference evidence="9 10" key="1">
    <citation type="submission" date="2017-02" db="EMBL/GenBank/DDBJ databases">
        <authorList>
            <person name="Peterson S.W."/>
        </authorList>
    </citation>
    <scope>NUCLEOTIDE SEQUENCE [LARGE SCALE GENOMIC DNA]</scope>
    <source>
        <strain evidence="9 10">DSM 22323</strain>
    </source>
</reference>
<comment type="catalytic activity">
    <reaction evidence="5 6">
        <text>cytidine(34) in tRNA(Ile2) + L-lysine + ATP = lysidine(34) in tRNA(Ile2) + AMP + diphosphate + H(+)</text>
        <dbReference type="Rhea" id="RHEA:43744"/>
        <dbReference type="Rhea" id="RHEA-COMP:10625"/>
        <dbReference type="Rhea" id="RHEA-COMP:10670"/>
        <dbReference type="ChEBI" id="CHEBI:15378"/>
        <dbReference type="ChEBI" id="CHEBI:30616"/>
        <dbReference type="ChEBI" id="CHEBI:32551"/>
        <dbReference type="ChEBI" id="CHEBI:33019"/>
        <dbReference type="ChEBI" id="CHEBI:82748"/>
        <dbReference type="ChEBI" id="CHEBI:83665"/>
        <dbReference type="ChEBI" id="CHEBI:456215"/>
        <dbReference type="EC" id="6.3.4.19"/>
    </reaction>
</comment>